<organism evidence="2 3">
    <name type="scientific">Halomonas icarae</name>
    <dbReference type="NCBI Taxonomy" id="2691040"/>
    <lineage>
        <taxon>Bacteria</taxon>
        <taxon>Pseudomonadati</taxon>
        <taxon>Pseudomonadota</taxon>
        <taxon>Gammaproteobacteria</taxon>
        <taxon>Oceanospirillales</taxon>
        <taxon>Halomonadaceae</taxon>
        <taxon>Halomonas</taxon>
    </lineage>
</organism>
<dbReference type="AlphaFoldDB" id="A0A7X4VVY3"/>
<name>A0A7X4VVY3_9GAMM</name>
<comment type="caution">
    <text evidence="2">The sequence shown here is derived from an EMBL/GenBank/DDBJ whole genome shotgun (WGS) entry which is preliminary data.</text>
</comment>
<dbReference type="NCBIfam" id="TIGR01635">
    <property type="entry name" value="tail_comp_S"/>
    <property type="match status" value="2"/>
</dbReference>
<evidence type="ECO:0000256" key="1">
    <source>
        <dbReference type="SAM" id="MobiDB-lite"/>
    </source>
</evidence>
<proteinExistence type="predicted"/>
<accession>A0A7X4VVY3</accession>
<dbReference type="RefSeq" id="WP_161422145.1">
    <property type="nucleotide sequence ID" value="NZ_JARWMY010000002.1"/>
</dbReference>
<feature type="region of interest" description="Disordered" evidence="1">
    <location>
        <begin position="41"/>
        <end position="65"/>
    </location>
</feature>
<dbReference type="EMBL" id="WUTS01000001">
    <property type="protein sequence ID" value="NAW11304.1"/>
    <property type="molecule type" value="Genomic_DNA"/>
</dbReference>
<gene>
    <name evidence="2" type="ORF">GRB80_00370</name>
</gene>
<dbReference type="InterPro" id="IPR006522">
    <property type="entry name" value="Phage_virion_morphogenesis"/>
</dbReference>
<keyword evidence="3" id="KW-1185">Reference proteome</keyword>
<evidence type="ECO:0000313" key="2">
    <source>
        <dbReference type="EMBL" id="NAW11304.1"/>
    </source>
</evidence>
<sequence>MAAADDLERQLESWLAPTLHALGDKQRKKLMSEIALELAKSNRNRIKAQKNPDGTPFKPRKEKKPINKPVKFLYEKPGGIKRMAAMKSFRDEGDRMIGYDREASGIRTFLKRRIRFYTRPDFSGGGGGRLRAQRGKVRRQAMFRKISHAQNLRMLHAGSDGLAVGFVRGVAGIAAAHQYGEKVKMEHHGAMADYPERKLLGLSQSDIQMIQDKVIDHITNVKR</sequence>
<protein>
    <submittedName>
        <fullName evidence="2">Phage virion morphogenesis protein</fullName>
    </submittedName>
</protein>
<evidence type="ECO:0000313" key="3">
    <source>
        <dbReference type="Proteomes" id="UP000448235"/>
    </source>
</evidence>
<reference evidence="2 3" key="1">
    <citation type="submission" date="2019-12" db="EMBL/GenBank/DDBJ databases">
        <title>Draft genome sequencing of Halomonas icarensis D1-1.</title>
        <authorList>
            <person name="Pandiyan K."/>
            <person name="Kushwaha P."/>
            <person name="Gowdham M."/>
            <person name="Chakdar H."/>
            <person name="Singh A."/>
            <person name="Kumar M."/>
            <person name="Saxena A.K."/>
        </authorList>
    </citation>
    <scope>NUCLEOTIDE SEQUENCE [LARGE SCALE GENOMIC DNA]</scope>
    <source>
        <strain evidence="2 3">D1-1</strain>
    </source>
</reference>
<dbReference type="Pfam" id="PF05069">
    <property type="entry name" value="Phage_tail_S"/>
    <property type="match status" value="2"/>
</dbReference>
<dbReference type="Proteomes" id="UP000448235">
    <property type="component" value="Unassembled WGS sequence"/>
</dbReference>